<dbReference type="Pfam" id="PF13181">
    <property type="entry name" value="TPR_8"/>
    <property type="match status" value="1"/>
</dbReference>
<feature type="domain" description="Outer membrane lipoprotein BamD-like" evidence="4">
    <location>
        <begin position="621"/>
        <end position="692"/>
    </location>
</feature>
<dbReference type="InterPro" id="IPR039565">
    <property type="entry name" value="BamD-like"/>
</dbReference>
<organism evidence="5 6">
    <name type="scientific">Plebeiibacterium sediminum</name>
    <dbReference type="NCBI Taxonomy" id="2992112"/>
    <lineage>
        <taxon>Bacteria</taxon>
        <taxon>Pseudomonadati</taxon>
        <taxon>Bacteroidota</taxon>
        <taxon>Bacteroidia</taxon>
        <taxon>Marinilabiliales</taxon>
        <taxon>Marinilabiliaceae</taxon>
        <taxon>Plebeiibacterium</taxon>
    </lineage>
</organism>
<sequence>MINTKFLSATILALFISLSLFSQQSLGLTQPERAFEKAMELYRLNKFGSARDQFEKIIRQSVPGESNQYAMACYYQAVCAKNLENGDAEYLFEKFILDFPESNKRSFAYFHLGDMKISNRKYKQAIRKFEEVDEAKLDQETRYAFFFKKGYAHFMEEEYDVANRYFYDLKDVDNKYYDASNYYYAHIQYQKGNYETALEGFERLKDVPSFKKLVPFYIAQIHYLKGDYDEAINYALPLMEEGSKERKADMARIVGESYFAKKNYAQSTEYFETTINLSAKPRREDYYHLGFAYYYQNNYDKAAEYLSMVTSLNDEMAQNAYYHLADCHLRLKDKKRARVAFEAASKLDFDKDIQEDALFNTIKLNYELNYSPFNEIINSFLSFIEKFPESDKIDLAYDYLGKVFLTTKNYEQALDALENIKIKNARVYQALQKVAYYRAIDLFTNLSFSEAIKYFDYSLKYGQYNKELKVKSYYWRGEAKYRLGQYANAVEDYNTFILTSGSFGTDYFGLAHYNIAYAEFKEKNYESAKSWWRKYINIEKNKSTSTVGDAYNRIGDCYFVQRDFQQAINYYEKGSMIVAASPDYSIYQKAISLGILKQHETKISELNGLINKYPNSNYVDDALYEMGKSYVSMGDLNNAIRKYKTIKEKYPTSSYSKKAMLQLGLVYYNSNDYDNSMSFYKRVVNEFPGTQESIESLLGIRNIYMDRNDLDGYVAYTKTLGSFAQVDVREQDSLSYVTAERYYMEGKCEPAIKSFQNYLNRYPQGMFVLNANYYMADCLYKNGEKYDALRAYTEVTNSGKNLFTEDALIRSGEINYSMDKYSEALTAFEQLEQVAEIKENRMEARIGVMRCCYKLNDLDQTISAAEEVMNSPKVAGEIVREARYYKAGALMAKGQQELAVKEYEILAQNPQSAQGAEAKYIIAQYYYDSGDKSKAENEVFELANKGTSHQYWLARSFVLLSDIYISNNEYFQAKQYLQSIVENYKGDDDIKDLVQSRLKTVEEKMAVSSAKESVDTLNIQ</sequence>
<accession>A0AAE3M5W8</accession>
<evidence type="ECO:0000313" key="6">
    <source>
        <dbReference type="Proteomes" id="UP001209229"/>
    </source>
</evidence>
<dbReference type="PANTHER" id="PTHR12558">
    <property type="entry name" value="CELL DIVISION CYCLE 16,23,27"/>
    <property type="match status" value="1"/>
</dbReference>
<feature type="repeat" description="TPR" evidence="2">
    <location>
        <begin position="657"/>
        <end position="690"/>
    </location>
</feature>
<comment type="caution">
    <text evidence="5">The sequence shown here is derived from an EMBL/GenBank/DDBJ whole genome shotgun (WGS) entry which is preliminary data.</text>
</comment>
<keyword evidence="6" id="KW-1185">Reference proteome</keyword>
<feature type="repeat" description="TPR" evidence="2">
    <location>
        <begin position="620"/>
        <end position="653"/>
    </location>
</feature>
<gene>
    <name evidence="5" type="ORF">OM075_14655</name>
</gene>
<dbReference type="AlphaFoldDB" id="A0AAE3M5W8"/>
<feature type="chain" id="PRO_5042241452" evidence="3">
    <location>
        <begin position="23"/>
        <end position="1020"/>
    </location>
</feature>
<name>A0AAE3M5W8_9BACT</name>
<dbReference type="Pfam" id="PF13432">
    <property type="entry name" value="TPR_16"/>
    <property type="match status" value="2"/>
</dbReference>
<dbReference type="SMART" id="SM00028">
    <property type="entry name" value="TPR"/>
    <property type="match status" value="13"/>
</dbReference>
<dbReference type="Gene3D" id="1.25.40.10">
    <property type="entry name" value="Tetratricopeptide repeat domain"/>
    <property type="match status" value="8"/>
</dbReference>
<evidence type="ECO:0000313" key="5">
    <source>
        <dbReference type="EMBL" id="MCW3787714.1"/>
    </source>
</evidence>
<dbReference type="SMART" id="SM00671">
    <property type="entry name" value="SEL1"/>
    <property type="match status" value="4"/>
</dbReference>
<evidence type="ECO:0000256" key="2">
    <source>
        <dbReference type="PROSITE-ProRule" id="PRU00339"/>
    </source>
</evidence>
<reference evidence="5" key="1">
    <citation type="submission" date="2022-10" db="EMBL/GenBank/DDBJ databases">
        <authorList>
            <person name="Yu W.X."/>
        </authorList>
    </citation>
    <scope>NUCLEOTIDE SEQUENCE</scope>
    <source>
        <strain evidence="5">AAT</strain>
    </source>
</reference>
<dbReference type="PANTHER" id="PTHR12558:SF13">
    <property type="entry name" value="CELL DIVISION CYCLE PROTEIN 27 HOMOLOG"/>
    <property type="match status" value="1"/>
</dbReference>
<dbReference type="PROSITE" id="PS50005">
    <property type="entry name" value="TPR"/>
    <property type="match status" value="4"/>
</dbReference>
<feature type="signal peptide" evidence="3">
    <location>
        <begin position="1"/>
        <end position="22"/>
    </location>
</feature>
<dbReference type="InterPro" id="IPR006597">
    <property type="entry name" value="Sel1-like"/>
</dbReference>
<evidence type="ECO:0000256" key="1">
    <source>
        <dbReference type="ARBA" id="ARBA00022729"/>
    </source>
</evidence>
<feature type="repeat" description="TPR" evidence="2">
    <location>
        <begin position="283"/>
        <end position="316"/>
    </location>
</feature>
<keyword evidence="2" id="KW-0802">TPR repeat</keyword>
<proteinExistence type="predicted"/>
<dbReference type="Pfam" id="PF13174">
    <property type="entry name" value="TPR_6"/>
    <property type="match status" value="1"/>
</dbReference>
<dbReference type="SUPFAM" id="SSF48452">
    <property type="entry name" value="TPR-like"/>
    <property type="match status" value="5"/>
</dbReference>
<protein>
    <submittedName>
        <fullName evidence="5">Tetratricopeptide repeat protein</fullName>
    </submittedName>
</protein>
<dbReference type="InterPro" id="IPR019734">
    <property type="entry name" value="TPR_rpt"/>
</dbReference>
<feature type="repeat" description="TPR" evidence="2">
    <location>
        <begin position="548"/>
        <end position="581"/>
    </location>
</feature>
<dbReference type="Proteomes" id="UP001209229">
    <property type="component" value="Unassembled WGS sequence"/>
</dbReference>
<dbReference type="Pfam" id="PF13525">
    <property type="entry name" value="YfiO"/>
    <property type="match status" value="1"/>
</dbReference>
<dbReference type="EMBL" id="JAPDPJ010000035">
    <property type="protein sequence ID" value="MCW3787714.1"/>
    <property type="molecule type" value="Genomic_DNA"/>
</dbReference>
<keyword evidence="1 3" id="KW-0732">Signal</keyword>
<dbReference type="RefSeq" id="WP_301191278.1">
    <property type="nucleotide sequence ID" value="NZ_JAPDPJ010000035.1"/>
</dbReference>
<evidence type="ECO:0000259" key="4">
    <source>
        <dbReference type="Pfam" id="PF13525"/>
    </source>
</evidence>
<evidence type="ECO:0000256" key="3">
    <source>
        <dbReference type="SAM" id="SignalP"/>
    </source>
</evidence>
<dbReference type="InterPro" id="IPR011990">
    <property type="entry name" value="TPR-like_helical_dom_sf"/>
</dbReference>